<keyword evidence="3" id="KW-1185">Reference proteome</keyword>
<accession>A0A1L8WPT8</accession>
<evidence type="ECO:0000313" key="2">
    <source>
        <dbReference type="EMBL" id="OJG83033.1"/>
    </source>
</evidence>
<comment type="similarity">
    <text evidence="1">Belongs to the phD/YefM antitoxin family.</text>
</comment>
<dbReference type="STRING" id="150033.RV14_GL002036"/>
<dbReference type="AlphaFoldDB" id="A0A1L8WPT8"/>
<reference evidence="2 3" key="1">
    <citation type="submission" date="2014-12" db="EMBL/GenBank/DDBJ databases">
        <title>Draft genome sequences of 29 type strains of Enterococci.</title>
        <authorList>
            <person name="Zhong Z."/>
            <person name="Sun Z."/>
            <person name="Liu W."/>
            <person name="Zhang W."/>
            <person name="Zhang H."/>
        </authorList>
    </citation>
    <scope>NUCLEOTIDE SEQUENCE [LARGE SCALE GENOMIC DNA]</scope>
    <source>
        <strain evidence="2 3">DSM 15687</strain>
    </source>
</reference>
<evidence type="ECO:0000313" key="3">
    <source>
        <dbReference type="Proteomes" id="UP000182152"/>
    </source>
</evidence>
<dbReference type="Proteomes" id="UP000182152">
    <property type="component" value="Unassembled WGS sequence"/>
</dbReference>
<proteinExistence type="inferred from homology"/>
<protein>
    <recommendedName>
        <fullName evidence="4">Prevent-host-death protein</fullName>
    </recommendedName>
</protein>
<evidence type="ECO:0008006" key="4">
    <source>
        <dbReference type="Google" id="ProtNLM"/>
    </source>
</evidence>
<evidence type="ECO:0000256" key="1">
    <source>
        <dbReference type="ARBA" id="ARBA00009981"/>
    </source>
</evidence>
<comment type="caution">
    <text evidence="2">The sequence shown here is derived from an EMBL/GenBank/DDBJ whole genome shotgun (WGS) entry which is preliminary data.</text>
</comment>
<dbReference type="InterPro" id="IPR036165">
    <property type="entry name" value="YefM-like_sf"/>
</dbReference>
<sequence length="200" mass="22571">MKGMSKGGCPLDLKKLEVPTSSITEVKRSPMDVFDQARKAKTGVYIFNREKVAGVMLTQEQYETLLQELEALRNAAVNETLYTMETNKRMNAEQSASVVSTSSELDELVQALKRYFITEVAISAKNLDERMVALGFITKKTGFGGVVDMLNELTTTGKINYQLRRKSNNRPVIAEIIGEQDRQSQLFDKIVIKKIYLHEL</sequence>
<organism evidence="2 3">
    <name type="scientific">Enterococcus ratti</name>
    <dbReference type="NCBI Taxonomy" id="150033"/>
    <lineage>
        <taxon>Bacteria</taxon>
        <taxon>Bacillati</taxon>
        <taxon>Bacillota</taxon>
        <taxon>Bacilli</taxon>
        <taxon>Lactobacillales</taxon>
        <taxon>Enterococcaceae</taxon>
        <taxon>Enterococcus</taxon>
    </lineage>
</organism>
<gene>
    <name evidence="2" type="ORF">RV14_GL002036</name>
</gene>
<name>A0A1L8WPT8_9ENTE</name>
<dbReference type="SUPFAM" id="SSF143120">
    <property type="entry name" value="YefM-like"/>
    <property type="match status" value="1"/>
</dbReference>
<dbReference type="EMBL" id="JXLB01000006">
    <property type="protein sequence ID" value="OJG83033.1"/>
    <property type="molecule type" value="Genomic_DNA"/>
</dbReference>